<dbReference type="PANTHER" id="PTHR43133">
    <property type="entry name" value="RNA POLYMERASE ECF-TYPE SIGMA FACTO"/>
    <property type="match status" value="1"/>
</dbReference>
<dbReference type="Pfam" id="PF08281">
    <property type="entry name" value="Sigma70_r4_2"/>
    <property type="match status" value="1"/>
</dbReference>
<dbReference type="Gene3D" id="1.10.10.10">
    <property type="entry name" value="Winged helix-like DNA-binding domain superfamily/Winged helix DNA-binding domain"/>
    <property type="match status" value="1"/>
</dbReference>
<accession>A0ABW8SRR5</accession>
<sequence>MEKEEFYLIEKLINDYGTMVSSICRRMMKHEEIAKDVAQEVWLEIIKSIHSFKGESKLSTWIYTITYRVSLRFINNERLYTSKFLRQYFRKEEFKSSEFRDHDESIWVKEMCDKCLSGVLQCLNKENRLAYIFRDIVQLPYAEIATIFNKKEDSVRKIVSRSRRKLKNFLSSECILQNCNGKCKCRMKNLVIGVNLPQEYKKIRKIIGKANLYFESNQILPQYNYWNKYL</sequence>
<evidence type="ECO:0000256" key="1">
    <source>
        <dbReference type="ARBA" id="ARBA00010641"/>
    </source>
</evidence>
<comment type="similarity">
    <text evidence="1">Belongs to the sigma-70 factor family. ECF subfamily.</text>
</comment>
<reference evidence="7 8" key="1">
    <citation type="submission" date="2024-11" db="EMBL/GenBank/DDBJ databases">
        <authorList>
            <person name="Heng Y.C."/>
            <person name="Lim A.C.H."/>
            <person name="Lee J.K.Y."/>
            <person name="Kittelmann S."/>
        </authorList>
    </citation>
    <scope>NUCLEOTIDE SEQUENCE [LARGE SCALE GENOMIC DNA]</scope>
    <source>
        <strain evidence="7 8">WILCCON 0269</strain>
    </source>
</reference>
<keyword evidence="2" id="KW-0805">Transcription regulation</keyword>
<dbReference type="InterPro" id="IPR039425">
    <property type="entry name" value="RNA_pol_sigma-70-like"/>
</dbReference>
<dbReference type="SUPFAM" id="SSF88659">
    <property type="entry name" value="Sigma3 and sigma4 domains of RNA polymerase sigma factors"/>
    <property type="match status" value="1"/>
</dbReference>
<evidence type="ECO:0000313" key="8">
    <source>
        <dbReference type="Proteomes" id="UP001623660"/>
    </source>
</evidence>
<name>A0ABW8SRR5_9CLOT</name>
<organism evidence="7 8">
    <name type="scientific">Candidatus Clostridium eludens</name>
    <dbReference type="NCBI Taxonomy" id="3381663"/>
    <lineage>
        <taxon>Bacteria</taxon>
        <taxon>Bacillati</taxon>
        <taxon>Bacillota</taxon>
        <taxon>Clostridia</taxon>
        <taxon>Eubacteriales</taxon>
        <taxon>Clostridiaceae</taxon>
        <taxon>Clostridium</taxon>
    </lineage>
</organism>
<keyword evidence="4" id="KW-0804">Transcription</keyword>
<gene>
    <name evidence="7" type="ORF">ACJDU8_24645</name>
</gene>
<dbReference type="Proteomes" id="UP001623660">
    <property type="component" value="Unassembled WGS sequence"/>
</dbReference>
<dbReference type="InterPro" id="IPR014284">
    <property type="entry name" value="RNA_pol_sigma-70_dom"/>
</dbReference>
<dbReference type="NCBIfam" id="TIGR02937">
    <property type="entry name" value="sigma70-ECF"/>
    <property type="match status" value="1"/>
</dbReference>
<dbReference type="Pfam" id="PF04542">
    <property type="entry name" value="Sigma70_r2"/>
    <property type="match status" value="1"/>
</dbReference>
<dbReference type="InterPro" id="IPR013324">
    <property type="entry name" value="RNA_pol_sigma_r3/r4-like"/>
</dbReference>
<dbReference type="InterPro" id="IPR007627">
    <property type="entry name" value="RNA_pol_sigma70_r2"/>
</dbReference>
<feature type="domain" description="RNA polymerase sigma-70 region 2" evidence="5">
    <location>
        <begin position="12"/>
        <end position="77"/>
    </location>
</feature>
<dbReference type="InterPro" id="IPR013325">
    <property type="entry name" value="RNA_pol_sigma_r2"/>
</dbReference>
<evidence type="ECO:0000259" key="6">
    <source>
        <dbReference type="Pfam" id="PF08281"/>
    </source>
</evidence>
<proteinExistence type="inferred from homology"/>
<dbReference type="InterPro" id="IPR036388">
    <property type="entry name" value="WH-like_DNA-bd_sf"/>
</dbReference>
<evidence type="ECO:0000259" key="5">
    <source>
        <dbReference type="Pfam" id="PF04542"/>
    </source>
</evidence>
<dbReference type="EMBL" id="JBJHZX010000082">
    <property type="protein sequence ID" value="MFL0198717.1"/>
    <property type="molecule type" value="Genomic_DNA"/>
</dbReference>
<evidence type="ECO:0000256" key="2">
    <source>
        <dbReference type="ARBA" id="ARBA00023015"/>
    </source>
</evidence>
<evidence type="ECO:0000256" key="4">
    <source>
        <dbReference type="ARBA" id="ARBA00023163"/>
    </source>
</evidence>
<keyword evidence="3" id="KW-0731">Sigma factor</keyword>
<comment type="caution">
    <text evidence="7">The sequence shown here is derived from an EMBL/GenBank/DDBJ whole genome shotgun (WGS) entry which is preliminary data.</text>
</comment>
<keyword evidence="8" id="KW-1185">Reference proteome</keyword>
<dbReference type="SUPFAM" id="SSF88946">
    <property type="entry name" value="Sigma2 domain of RNA polymerase sigma factors"/>
    <property type="match status" value="1"/>
</dbReference>
<protein>
    <submittedName>
        <fullName evidence="7">RNA polymerase sigma factor</fullName>
    </submittedName>
</protein>
<dbReference type="Gene3D" id="1.10.1740.10">
    <property type="match status" value="1"/>
</dbReference>
<evidence type="ECO:0000313" key="7">
    <source>
        <dbReference type="EMBL" id="MFL0198717.1"/>
    </source>
</evidence>
<dbReference type="InterPro" id="IPR013249">
    <property type="entry name" value="RNA_pol_sigma70_r4_t2"/>
</dbReference>
<dbReference type="RefSeq" id="WP_406794831.1">
    <property type="nucleotide sequence ID" value="NZ_JBJHZX010000082.1"/>
</dbReference>
<feature type="domain" description="RNA polymerase sigma factor 70 region 4 type 2" evidence="6">
    <location>
        <begin position="115"/>
        <end position="166"/>
    </location>
</feature>
<dbReference type="PANTHER" id="PTHR43133:SF51">
    <property type="entry name" value="RNA POLYMERASE SIGMA FACTOR"/>
    <property type="match status" value="1"/>
</dbReference>
<evidence type="ECO:0000256" key="3">
    <source>
        <dbReference type="ARBA" id="ARBA00023082"/>
    </source>
</evidence>